<name>A0AAI9SY99_9ASCO</name>
<dbReference type="RefSeq" id="XP_049181143.1">
    <property type="nucleotide sequence ID" value="XM_049322954.1"/>
</dbReference>
<comment type="similarity">
    <text evidence="1">Belongs to the prefoldin subunit beta family.</text>
</comment>
<dbReference type="EMBL" id="JAHUZD010000037">
    <property type="protein sequence ID" value="KAI3405398.2"/>
    <property type="molecule type" value="Genomic_DNA"/>
</dbReference>
<dbReference type="SUPFAM" id="SSF46579">
    <property type="entry name" value="Prefoldin"/>
    <property type="match status" value="1"/>
</dbReference>
<dbReference type="GO" id="GO:0016272">
    <property type="term" value="C:prefoldin complex"/>
    <property type="evidence" value="ECO:0007669"/>
    <property type="project" value="InterPro"/>
</dbReference>
<keyword evidence="2" id="KW-0143">Chaperone</keyword>
<evidence type="ECO:0000256" key="1">
    <source>
        <dbReference type="ARBA" id="ARBA00008045"/>
    </source>
</evidence>
<keyword evidence="5" id="KW-1185">Reference proteome</keyword>
<dbReference type="GO" id="GO:0051082">
    <property type="term" value="F:unfolded protein binding"/>
    <property type="evidence" value="ECO:0007669"/>
    <property type="project" value="InterPro"/>
</dbReference>
<proteinExistence type="inferred from homology"/>
<organism evidence="4 5">
    <name type="scientific">Candida oxycetoniae</name>
    <dbReference type="NCBI Taxonomy" id="497107"/>
    <lineage>
        <taxon>Eukaryota</taxon>
        <taxon>Fungi</taxon>
        <taxon>Dikarya</taxon>
        <taxon>Ascomycota</taxon>
        <taxon>Saccharomycotina</taxon>
        <taxon>Pichiomycetes</taxon>
        <taxon>Debaryomycetaceae</taxon>
        <taxon>Candida/Lodderomyces clade</taxon>
        <taxon>Candida</taxon>
    </lineage>
</organism>
<evidence type="ECO:0000256" key="2">
    <source>
        <dbReference type="ARBA" id="ARBA00023186"/>
    </source>
</evidence>
<keyword evidence="3" id="KW-0175">Coiled coil</keyword>
<dbReference type="GO" id="GO:0006457">
    <property type="term" value="P:protein folding"/>
    <property type="evidence" value="ECO:0007669"/>
    <property type="project" value="InterPro"/>
</dbReference>
<comment type="caution">
    <text evidence="4">The sequence shown here is derived from an EMBL/GenBank/DDBJ whole genome shotgun (WGS) entry which is preliminary data.</text>
</comment>
<evidence type="ECO:0000313" key="5">
    <source>
        <dbReference type="Proteomes" id="UP001202479"/>
    </source>
</evidence>
<sequence length="127" mass="14453">MSTSTESSTAVDEQKSQILQQEYNRSQKLIQELDQQSQALASQAQEHIIVKQTLNSIPPTERQGGRKCFKMIGGVLVEKSIDEVLNILSDEQNQLLEQKKKVDEELKSNRTKLESWITKNKIKIVKG</sequence>
<dbReference type="Pfam" id="PF01920">
    <property type="entry name" value="Prefoldin_2"/>
    <property type="match status" value="1"/>
</dbReference>
<evidence type="ECO:0000313" key="4">
    <source>
        <dbReference type="EMBL" id="KAI3405398.2"/>
    </source>
</evidence>
<dbReference type="AlphaFoldDB" id="A0AAI9SY99"/>
<feature type="coiled-coil region" evidence="3">
    <location>
        <begin position="16"/>
        <end position="46"/>
    </location>
</feature>
<accession>A0AAI9SY99</accession>
<gene>
    <name evidence="4" type="ORF">KGF56_001794</name>
</gene>
<dbReference type="InterPro" id="IPR027235">
    <property type="entry name" value="PFD2"/>
</dbReference>
<dbReference type="InterPro" id="IPR009053">
    <property type="entry name" value="Prefoldin"/>
</dbReference>
<protein>
    <submittedName>
        <fullName evidence="4">GIM4</fullName>
    </submittedName>
</protein>
<evidence type="ECO:0000256" key="3">
    <source>
        <dbReference type="SAM" id="Coils"/>
    </source>
</evidence>
<reference evidence="4" key="1">
    <citation type="journal article" date="2022" name="DNA Res.">
        <title>Genome analysis of five recently described species of the CUG-Ser clade uncovers Candida theae as a new hybrid lineage with pathogenic potential in the Candida parapsilosis species complex.</title>
        <authorList>
            <person name="Mixao V."/>
            <person name="Del Olmo V."/>
            <person name="Hegedusova E."/>
            <person name="Saus E."/>
            <person name="Pryszcz L."/>
            <person name="Cillingova A."/>
            <person name="Nosek J."/>
            <person name="Gabaldon T."/>
        </authorList>
    </citation>
    <scope>NUCLEOTIDE SEQUENCE</scope>
    <source>
        <strain evidence="4">CBS 10844</strain>
    </source>
</reference>
<dbReference type="Proteomes" id="UP001202479">
    <property type="component" value="Unassembled WGS sequence"/>
</dbReference>
<dbReference type="Gene3D" id="1.10.287.370">
    <property type="match status" value="1"/>
</dbReference>
<dbReference type="InterPro" id="IPR002777">
    <property type="entry name" value="PFD_beta-like"/>
</dbReference>
<dbReference type="PANTHER" id="PTHR13303">
    <property type="entry name" value="PREFOLDIN SUBUNIT 2"/>
    <property type="match status" value="1"/>
</dbReference>
<dbReference type="GeneID" id="73379411"/>